<evidence type="ECO:0000256" key="1">
    <source>
        <dbReference type="SAM" id="MobiDB-lite"/>
    </source>
</evidence>
<dbReference type="RefSeq" id="WP_149893887.1">
    <property type="nucleotide sequence ID" value="NZ_JBHUFA010000014.1"/>
</dbReference>
<dbReference type="PANTHER" id="PTHR34203:SF15">
    <property type="entry name" value="SLL1173 PROTEIN"/>
    <property type="match status" value="1"/>
</dbReference>
<keyword evidence="4" id="KW-1185">Reference proteome</keyword>
<reference evidence="4" key="1">
    <citation type="journal article" date="2019" name="Int. J. Syst. Evol. Microbiol.">
        <title>The Global Catalogue of Microorganisms (GCM) 10K type strain sequencing project: providing services to taxonomists for standard genome sequencing and annotation.</title>
        <authorList>
            <consortium name="The Broad Institute Genomics Platform"/>
            <consortium name="The Broad Institute Genome Sequencing Center for Infectious Disease"/>
            <person name="Wu L."/>
            <person name="Ma J."/>
        </authorList>
    </citation>
    <scope>NUCLEOTIDE SEQUENCE [LARGE SCALE GENOMIC DNA]</scope>
    <source>
        <strain evidence="4">JCM 3369</strain>
    </source>
</reference>
<gene>
    <name evidence="3" type="ORF">ACFSC7_16190</name>
</gene>
<keyword evidence="3" id="KW-0489">Methyltransferase</keyword>
<dbReference type="GO" id="GO:0008168">
    <property type="term" value="F:methyltransferase activity"/>
    <property type="evidence" value="ECO:0007669"/>
    <property type="project" value="UniProtKB-KW"/>
</dbReference>
<dbReference type="NCBIfam" id="TIGR01444">
    <property type="entry name" value="fkbM_fam"/>
    <property type="match status" value="1"/>
</dbReference>
<dbReference type="GO" id="GO:0032259">
    <property type="term" value="P:methylation"/>
    <property type="evidence" value="ECO:0007669"/>
    <property type="project" value="UniProtKB-KW"/>
</dbReference>
<protein>
    <submittedName>
        <fullName evidence="3">FkbM family methyltransferase</fullName>
    </submittedName>
</protein>
<evidence type="ECO:0000313" key="4">
    <source>
        <dbReference type="Proteomes" id="UP001597327"/>
    </source>
</evidence>
<dbReference type="Gene3D" id="3.40.50.150">
    <property type="entry name" value="Vaccinia Virus protein VP39"/>
    <property type="match status" value="1"/>
</dbReference>
<dbReference type="InterPro" id="IPR006342">
    <property type="entry name" value="FkbM_mtfrase"/>
</dbReference>
<evidence type="ECO:0000313" key="3">
    <source>
        <dbReference type="EMBL" id="MFD1697059.1"/>
    </source>
</evidence>
<accession>A0ABW4JY17</accession>
<sequence>MNFPRLTARYRRLLKSFVKRTRHFFLFRHGRHGYLLLNATEPTSRELFAGYTYDYDTLDFIADLIRREKVTVFLDVGANWGSYSLMAARAGVPRVEAFEPNRKVFGQLAANIVLNDLHRQIRAWNVAASDRNGEGELFLDPRATDVSTLTPDRMDAKWSYSDRLLCAMRRLDDFMPLSGETLFVKVDVEGAEALVFSGMREILSRNRVHLLVELLDDRDKAIAKLKELGLKPVKTFGTNTYFTNSAPSAEEEREGAPQPLAAMSSAFA</sequence>
<dbReference type="InterPro" id="IPR052514">
    <property type="entry name" value="SAM-dependent_MTase"/>
</dbReference>
<dbReference type="PANTHER" id="PTHR34203">
    <property type="entry name" value="METHYLTRANSFERASE, FKBM FAMILY PROTEIN"/>
    <property type="match status" value="1"/>
</dbReference>
<feature type="region of interest" description="Disordered" evidence="1">
    <location>
        <begin position="244"/>
        <end position="268"/>
    </location>
</feature>
<keyword evidence="3" id="KW-0808">Transferase</keyword>
<proteinExistence type="predicted"/>
<dbReference type="Pfam" id="PF05050">
    <property type="entry name" value="Methyltransf_21"/>
    <property type="match status" value="1"/>
</dbReference>
<organism evidence="3 4">
    <name type="scientific">Roseibium aestuarii</name>
    <dbReference type="NCBI Taxonomy" id="2600299"/>
    <lineage>
        <taxon>Bacteria</taxon>
        <taxon>Pseudomonadati</taxon>
        <taxon>Pseudomonadota</taxon>
        <taxon>Alphaproteobacteria</taxon>
        <taxon>Hyphomicrobiales</taxon>
        <taxon>Stappiaceae</taxon>
        <taxon>Roseibium</taxon>
    </lineage>
</organism>
<dbReference type="SUPFAM" id="SSF53335">
    <property type="entry name" value="S-adenosyl-L-methionine-dependent methyltransferases"/>
    <property type="match status" value="1"/>
</dbReference>
<comment type="caution">
    <text evidence="3">The sequence shown here is derived from an EMBL/GenBank/DDBJ whole genome shotgun (WGS) entry which is preliminary data.</text>
</comment>
<feature type="domain" description="Methyltransferase FkbM" evidence="2">
    <location>
        <begin position="75"/>
        <end position="216"/>
    </location>
</feature>
<dbReference type="EMBL" id="JBHUFA010000014">
    <property type="protein sequence ID" value="MFD1697059.1"/>
    <property type="molecule type" value="Genomic_DNA"/>
</dbReference>
<name>A0ABW4JY17_9HYPH</name>
<evidence type="ECO:0000259" key="2">
    <source>
        <dbReference type="Pfam" id="PF05050"/>
    </source>
</evidence>
<dbReference type="InterPro" id="IPR029063">
    <property type="entry name" value="SAM-dependent_MTases_sf"/>
</dbReference>
<dbReference type="Proteomes" id="UP001597327">
    <property type="component" value="Unassembled WGS sequence"/>
</dbReference>